<dbReference type="EMBL" id="QRCT01000007">
    <property type="protein sequence ID" value="RDU25147.1"/>
    <property type="molecule type" value="Genomic_DNA"/>
</dbReference>
<dbReference type="RefSeq" id="WP_115480355.1">
    <property type="nucleotide sequence ID" value="NZ_QRCT01000007.1"/>
</dbReference>
<dbReference type="InterPro" id="IPR015655">
    <property type="entry name" value="PP2C"/>
</dbReference>
<name>A0A371B004_9FIRM</name>
<feature type="domain" description="PPM-type phosphatase" evidence="1">
    <location>
        <begin position="5"/>
        <end position="261"/>
    </location>
</feature>
<reference evidence="2 3" key="1">
    <citation type="submission" date="2018-07" db="EMBL/GenBank/DDBJ databases">
        <title>Anaerosacharophilus polymeroproducens gen. nov. sp. nov., an anaerobic bacterium isolated from salt field.</title>
        <authorList>
            <person name="Kim W."/>
            <person name="Yang S.-H."/>
            <person name="Oh J."/>
            <person name="Lee J.-H."/>
            <person name="Kwon K.K."/>
        </authorList>
    </citation>
    <scope>NUCLEOTIDE SEQUENCE [LARGE SCALE GENOMIC DNA]</scope>
    <source>
        <strain evidence="2 3">MCWD5</strain>
    </source>
</reference>
<accession>A0A371B004</accession>
<dbReference type="Proteomes" id="UP000255036">
    <property type="component" value="Unassembled WGS sequence"/>
</dbReference>
<dbReference type="GO" id="GO:0004722">
    <property type="term" value="F:protein serine/threonine phosphatase activity"/>
    <property type="evidence" value="ECO:0007669"/>
    <property type="project" value="InterPro"/>
</dbReference>
<dbReference type="InterPro" id="IPR036457">
    <property type="entry name" value="PPM-type-like_dom_sf"/>
</dbReference>
<dbReference type="PANTHER" id="PTHR47992">
    <property type="entry name" value="PROTEIN PHOSPHATASE"/>
    <property type="match status" value="1"/>
</dbReference>
<dbReference type="OrthoDB" id="9801841at2"/>
<gene>
    <name evidence="2" type="ORF">DWV06_01210</name>
</gene>
<dbReference type="Pfam" id="PF13672">
    <property type="entry name" value="PP2C_2"/>
    <property type="match status" value="1"/>
</dbReference>
<dbReference type="SMART" id="SM00332">
    <property type="entry name" value="PP2Cc"/>
    <property type="match status" value="1"/>
</dbReference>
<evidence type="ECO:0000313" key="2">
    <source>
        <dbReference type="EMBL" id="RDU25147.1"/>
    </source>
</evidence>
<sequence>MKKIHYTLCSNIGKRRRRNEDNYCCNGEILEKNQEYSKVTMDRTVYESQGLFAVFDGIGGLQSGENASRLAAEEVQWYSEKLKKYDADVELILKQCIMGINEKICVEAREKNRNIGTTAAVFYFRDDRGYIITIGDSRIYQLIQGRLLQVSRDDNVASEMEKAGILTPEQARKHMARHSLTQYLGMPKEELTIQPHYGVFPISDEHQIFILCTDGLWGELGNTQIKNILQEEKDANLAEALVKEVLKKEGKDNITVLTVEIMGGRNER</sequence>
<comment type="caution">
    <text evidence="2">The sequence shown here is derived from an EMBL/GenBank/DDBJ whole genome shotgun (WGS) entry which is preliminary data.</text>
</comment>
<dbReference type="Gene3D" id="3.60.40.10">
    <property type="entry name" value="PPM-type phosphatase domain"/>
    <property type="match status" value="1"/>
</dbReference>
<dbReference type="PROSITE" id="PS51746">
    <property type="entry name" value="PPM_2"/>
    <property type="match status" value="1"/>
</dbReference>
<keyword evidence="3" id="KW-1185">Reference proteome</keyword>
<dbReference type="SMART" id="SM00331">
    <property type="entry name" value="PP2C_SIG"/>
    <property type="match status" value="1"/>
</dbReference>
<dbReference type="AlphaFoldDB" id="A0A371B004"/>
<dbReference type="CDD" id="cd00143">
    <property type="entry name" value="PP2Cc"/>
    <property type="match status" value="1"/>
</dbReference>
<evidence type="ECO:0000313" key="3">
    <source>
        <dbReference type="Proteomes" id="UP000255036"/>
    </source>
</evidence>
<dbReference type="SUPFAM" id="SSF81606">
    <property type="entry name" value="PP2C-like"/>
    <property type="match status" value="1"/>
</dbReference>
<organism evidence="2 3">
    <name type="scientific">Anaerosacchariphilus polymeriproducens</name>
    <dbReference type="NCBI Taxonomy" id="1812858"/>
    <lineage>
        <taxon>Bacteria</taxon>
        <taxon>Bacillati</taxon>
        <taxon>Bacillota</taxon>
        <taxon>Clostridia</taxon>
        <taxon>Lachnospirales</taxon>
        <taxon>Lachnospiraceae</taxon>
        <taxon>Anaerosacchariphilus</taxon>
    </lineage>
</organism>
<protein>
    <submittedName>
        <fullName evidence="2">Serine/threonine-protein phosphatase</fullName>
    </submittedName>
</protein>
<evidence type="ECO:0000259" key="1">
    <source>
        <dbReference type="PROSITE" id="PS51746"/>
    </source>
</evidence>
<dbReference type="InterPro" id="IPR001932">
    <property type="entry name" value="PPM-type_phosphatase-like_dom"/>
</dbReference>
<proteinExistence type="predicted"/>